<evidence type="ECO:0000259" key="2">
    <source>
        <dbReference type="SMART" id="SM00912"/>
    </source>
</evidence>
<protein>
    <submittedName>
        <fullName evidence="3">Filamentous hemagglutinin N-terminal domain-containing protein</fullName>
    </submittedName>
</protein>
<name>A0AB35HU78_MICTH</name>
<evidence type="ECO:0000256" key="1">
    <source>
        <dbReference type="SAM" id="MobiDB-lite"/>
    </source>
</evidence>
<dbReference type="InterPro" id="IPR008638">
    <property type="entry name" value="FhaB/CdiA-like_TPS"/>
</dbReference>
<evidence type="ECO:0000313" key="3">
    <source>
        <dbReference type="EMBL" id="MCX2800287.1"/>
    </source>
</evidence>
<dbReference type="SUPFAM" id="SSF51126">
    <property type="entry name" value="Pectin lyase-like"/>
    <property type="match status" value="1"/>
</dbReference>
<dbReference type="RefSeq" id="WP_266065565.1">
    <property type="nucleotide sequence ID" value="NZ_JAPHQB010000001.1"/>
</dbReference>
<dbReference type="NCBIfam" id="TIGR01901">
    <property type="entry name" value="adhes_NPXG"/>
    <property type="match status" value="1"/>
</dbReference>
<proteinExistence type="predicted"/>
<dbReference type="Gene3D" id="2.160.20.10">
    <property type="entry name" value="Single-stranded right-handed beta-helix, Pectin lyase-like"/>
    <property type="match status" value="1"/>
</dbReference>
<organism evidence="3 4">
    <name type="scientific">Microbulbifer thermotolerans</name>
    <dbReference type="NCBI Taxonomy" id="252514"/>
    <lineage>
        <taxon>Bacteria</taxon>
        <taxon>Pseudomonadati</taxon>
        <taxon>Pseudomonadota</taxon>
        <taxon>Gammaproteobacteria</taxon>
        <taxon>Cellvibrionales</taxon>
        <taxon>Microbulbiferaceae</taxon>
        <taxon>Microbulbifer</taxon>
    </lineage>
</organism>
<dbReference type="EMBL" id="JAPHQB010000001">
    <property type="protein sequence ID" value="MCX2800287.1"/>
    <property type="molecule type" value="Genomic_DNA"/>
</dbReference>
<feature type="region of interest" description="Disordered" evidence="1">
    <location>
        <begin position="3864"/>
        <end position="3904"/>
    </location>
</feature>
<comment type="caution">
    <text evidence="3">The sequence shown here is derived from an EMBL/GenBank/DDBJ whole genome shotgun (WGS) entry which is preliminary data.</text>
</comment>
<sequence length="3904" mass="392651">MKAKEITLELKKLTSAIKVCHLAWAGLIAGQIVSPSAQAAPEGGTVVGGEGSINTSDLTTIIDQKTDLLAIDWESFNLTEEEIVKFLQPGSSSVVLNRILDENPSDIRGSIEANGHVILANPRGVLFTETATVNVGAITAAGLDINPQEFMDGNFAFEGEDGSAGVVVNRGLINAASAVLVGKQVTNAASGLISAEMVSLAAADEAVLTFDADGLIGVKVTKEVMENQMGLDSAVLNKGAIEGTTVLMEASVSGDLFTAAVNNEGTVQARGIDTSGGKIRLFGSGSGVVNSGTLDASGTQGGEVTIEGDSATHSGQIAVIGNAGEGGSVQVLGDEVTVSGDIDARGTASGGEVLIGGDYRGENDAVRNATTTTVTAEAEINASGIDNGDGGKVIVWADDTTQFGGTIRAESGELGGDGGFVETSGKVNLHLDEDTMFVSTLSLAGGETGEWLLDPEWFYIGIVSDSECGANCISVNTLEQVLTSNNVSITVSGDSASVVGGGTIDLTDDEPYTHGIRVSESFGWSSSTELHLDSFKDIQIEDGVSITASNGTLELTVGENFINNGSIDVSTFTLKVGDNNNGSENTLGNITGSGTITGGAGLDKFTLTSADETLILGEGQAFSLNSITFENIEEVDTGLGEDSVTGADGFDWLLTGVDNQVINNGITFTNIEQITAVNAGLTATDANETFVVNDSGHVAIYDMTFTGLTAVDGNGGTDALDTSAYEDGVALTNNDNELSSGGTTFSNISSAVATKLTGTANADQFDITGDNSLDVAGISFSGLTEVNSGSGEDSVTGADGVDWVLTGTNKQAESSGITFSNIESISTLNAELTGTTADEIFTLNSDGSVDSYGITFSGLTAVNGVDGTDALDASAYAAGVALTDTDNQLSAGGITFSNIHSAVTTALGGSSGDDSFDIIGNNSLEAAEISFSGVTNVAAGEGNDSLNAIETVTLTGAQNTATTSGITFTGLDAASGGSLEASELDDIFIVTGVESLTANGIAFSGISSLDAKGGNDSVTGADGIDWELAGTNNQAENNGITFTNVEQITAVNAGLTATSGDETFVVNDSGSVVVYDMTFTGLTAVDGNGGTDALDASAYEDGVALTNNDNELSSGGITFSNISSAVATKLAGTSNTDQFDITGDNSLDVAGISFSGLTEVDSGSGEDSVTGADGADWVLTGTNNQAESSGITFSNIESISTLNAELTGTTADEIFTLNSDGSVDSYGITFSGLTAVNGVDGTDALDASAYAAGVVLTDTDNELDAGSITFSNIHSAEASSLTATNGADHFDITGANSLDVASISFSSLTAVDSRSGADSVTGADGADWVLTGTDNKAESSDITFSNIESVSAVNAELTGTIENETFVLNADSSIDIYGMTFSGLTAVNGAGGSNVLDASAIAAGGELTGSDNELIASGITFSNIHSAEITALIGSNVSDHFEITAVNALKANGIAVSNIYNLDAMDGEDSVIGADGIDWILTGTNNQAENNGITFTNVEQITAVNAGLTATSGDETFVLNADTSVGSYGMTFTGLTAVYGNGGTDALDASGYAAGVTLTNNDNELSAGGTTFSNISSAVATKLTGTSNTDQFDITGDNSLDVAGIGFSGLTEVDSGSGEDSVIGADGADWTLTQTNNKAESSGITFSNIESISTLNAELTGTTANETFVLNADSSIDSYGMTFSGLTAVNGAGGSNVLDASAIAAGGELTENDNELAVSGITFSNIHSAEITALTGSSGSDHFEVTGVNALKANGIAVNGISTLDAMGGTDSVIGADGIDWLLTGINNRAENSGITFSNVESITALNAGLTGTTVDETFTLNSDGTVDSYGMTFTGLTAVYGNGGTDALDASAYEDGVALTGEKKELVANGTTFSNIHSAVTTALGGSSGDDFFDITGDNSLEAAEISFSGVTNVAAGEGNDSLKAIETVTLTGAQNTATTSGITFTELDAASGGSLEASNQDDTFIVTGVEALTANGIAFSGISSLDAMGGTDSVIGADGIDWLLTGINKQAENSGITFSNVELITALNAGLTATSGDETFVVNDSGHVAIYDMTFTGLTAVDGNGGTDALDAGAYGEGVVLTGGDKELIANGITFTNIHSAEATALAGSSEDDLFTITGVEALTANGIAFSGISSLDAMGGTDSVIGEDGIDWLLTGINKQAENSGITFSNVELITALNAGLSGTAADETFTLNSDGSVDSYGITFSGLNTVDGVGGGDTLDASAIAAGVALTGTDNQLSAGGITFSNIRSAEASALTATSGGDQFDITGANSIDVAGISFSGLTEVDSGSGEDSVTGADGADWILTGTNNQAESSGITFTNIELIRAVNAGLNATSANETFVLNADGSVDSYGMTFSDLTAVHGVGGIDSLDASAYVAGGELTGSDNELVAAGIAFSNIHSAVATALAGSNEDDQFTITGTNALTANGIAFNDITQLDAMGGSDSVTGANGIDWLLTGAENQAENSGIIFSNVESITALNAGLTGTTADETFTLNSDGTVDSYDMTFTGLAAVDGNGGTDALDASAYMAGAELTGSDNELTAAGVTFSNIFSAEVTALRGSSGNDQFEVTGVNSLTANGIAFSEISSLDAMGGTDSVIGADGSDWLLTGEDNQTENSSITFTNVELITAVNAGLNATAADETFVLNADSSIDSYGMTFSGLNAVNGMGGSDALDASAIAAGGELTGSDNELAVSGITFSDIHSAEITALTGSSGSDHFEVTGVNALKANGIAVNGISALDAMGGTDSVIGADGIDWLLTGINNRAENSGITFSNVELITALNAGLTGTTADETFTLNSDGSIDSYGMTFTGLTAVDGIGGTDALDASAYADGVALADGDNQLVASGITFSNIFSAEATALRGSSGNDQFEVTGVNALTANGVAFSAISSLDAMGGTDSVIGADSSDWQLTGINKQAENSGITFTNVELITAVNAGLTATSAEETFVLNANGSVGSYGMTFTGLTAVDGVDGDDSLDASAYASGVALTGTDHQLSANGINFSNIHSAQASDLTGTSGADQFDITGTNSLDVAGISFSGLSSVDAGSGTDELAADGSVTLSGSLSVTASAIDFANIETVTNTGALTGTDSDDTFSMVAANQLDSYGIRFEGVNSVAAAAGSDHLVGLDSESWQLSGSDNALRQLGIDFTGLESTSGGNGILLGSGAGDQFEITADNQVVANSIRFADITHVDAAGGVDQVTSPDSATWILGAANGSAAAAGIDFLNIERVVGNDVVVDAATNNASDNFVLSDTGKALRVRGIDFSSVSTLSAGDDSGDSVTSNASEWLLAGTDGALSVNGVELSGIDRVLTSNALLRGTDSGETFALSGENALEVAAMAFEGISQVIAGGGSDLLQGTADADHFELADNGDISAAAINFSGIETVAAGEGEDTVGAGGANWTSVLSGDALVEGSARATVNSITVLFENLEQVNNADAYTGQDIDSEYTFSSLDTVTVAGVTFAGLSSFTAGSGVDVLRGADIDAQWSLDDEQGSITSGAQSMLFSGVESIVAGSGADQFTLTGGVLEALDTGAGNDSVQLAGTRLQALYLGEGNDYLQVDADSSQNLQLSGGSGDDEFQLNVAEKTWQINGANTRVGNFQLSGFEWLDNNTNSLALETDQNFTFVNGGDSSANFNRNGAGILFADSGLRLGYDGSGDISIISTGIDTITGDLKANRAALVVAGNVDIETDVNVLDIHSSVGDIDISVLAEKDLVIDEINAGRGNIVINSKSFGSLTAETYGDTHLTAGKVRLGDELQQWTVIGSAVNPLRMDVSESVDIVAISYFEPDFIRQIPAFSATGDELQSVAGAQTAQGLKSAVQNAVEDFAQVDPGIFTEVYPYSTGVDAVNTPEMRLKGDQLLPVVGHPEEDEEDGPLNRAAELGSISSGSRKGPYTGVGTVGAGR</sequence>
<feature type="domain" description="Filamentous haemagglutinin FhaB/tRNA nuclease CdiA-like TPS" evidence="2">
    <location>
        <begin position="37"/>
        <end position="149"/>
    </location>
</feature>
<dbReference type="Proteomes" id="UP001209730">
    <property type="component" value="Unassembled WGS sequence"/>
</dbReference>
<dbReference type="InterPro" id="IPR012334">
    <property type="entry name" value="Pectin_lyas_fold"/>
</dbReference>
<dbReference type="InterPro" id="IPR006626">
    <property type="entry name" value="PbH1"/>
</dbReference>
<dbReference type="SMART" id="SM00912">
    <property type="entry name" value="Haemagg_act"/>
    <property type="match status" value="1"/>
</dbReference>
<accession>A0AB35HU78</accession>
<dbReference type="SMART" id="SM00710">
    <property type="entry name" value="PbH1"/>
    <property type="match status" value="21"/>
</dbReference>
<dbReference type="InterPro" id="IPR011050">
    <property type="entry name" value="Pectin_lyase_fold/virulence"/>
</dbReference>
<reference evidence="3" key="1">
    <citation type="submission" date="2022-11" db="EMBL/GenBank/DDBJ databases">
        <title>Chitin-degrading and fungicidal potential of chitinolytic bacterial strains from marine environment of the Pacific Ocean regions.</title>
        <authorList>
            <person name="Pentekhina I."/>
            <person name="Nedashkovskaya O."/>
            <person name="Seitkalieva A."/>
            <person name="Podvolotskaya A."/>
            <person name="Tekutyeva L."/>
            <person name="Balabanova L."/>
        </authorList>
    </citation>
    <scope>NUCLEOTIDE SEQUENCE</scope>
    <source>
        <strain evidence="3">KMM 6838</strain>
    </source>
</reference>
<evidence type="ECO:0000313" key="4">
    <source>
        <dbReference type="Proteomes" id="UP001209730"/>
    </source>
</evidence>
<gene>
    <name evidence="3" type="ORF">OQJ68_00635</name>
</gene>